<dbReference type="Proteomes" id="UP000184533">
    <property type="component" value="Unassembled WGS sequence"/>
</dbReference>
<evidence type="ECO:0000259" key="10">
    <source>
        <dbReference type="PROSITE" id="PS50893"/>
    </source>
</evidence>
<keyword evidence="6 9" id="KW-1133">Transmembrane helix</keyword>
<dbReference type="FunFam" id="3.40.50.300:FF:000218">
    <property type="entry name" value="Multidrug ABC transporter ATP-binding protein"/>
    <property type="match status" value="1"/>
</dbReference>
<protein>
    <submittedName>
        <fullName evidence="12">ATP-binding cassette, subfamily B, multidrug efflux pump</fullName>
    </submittedName>
</protein>
<dbReference type="InterPro" id="IPR003439">
    <property type="entry name" value="ABC_transporter-like_ATP-bd"/>
</dbReference>
<dbReference type="InterPro" id="IPR017871">
    <property type="entry name" value="ABC_transporter-like_CS"/>
</dbReference>
<dbReference type="InterPro" id="IPR003593">
    <property type="entry name" value="AAA+_ATPase"/>
</dbReference>
<dbReference type="InterPro" id="IPR027417">
    <property type="entry name" value="P-loop_NTPase"/>
</dbReference>
<dbReference type="SUPFAM" id="SSF90123">
    <property type="entry name" value="ABC transporter transmembrane region"/>
    <property type="match status" value="1"/>
</dbReference>
<gene>
    <name evidence="12" type="ORF">SAMN02745223_00234</name>
</gene>
<feature type="transmembrane region" description="Helical" evidence="9">
    <location>
        <begin position="87"/>
        <end position="108"/>
    </location>
</feature>
<dbReference type="InterPro" id="IPR039421">
    <property type="entry name" value="Type_1_exporter"/>
</dbReference>
<dbReference type="OrthoDB" id="9804259at2"/>
<dbReference type="GO" id="GO:0016887">
    <property type="term" value="F:ATP hydrolysis activity"/>
    <property type="evidence" value="ECO:0007669"/>
    <property type="project" value="InterPro"/>
</dbReference>
<sequence>MFNRVITYFDHLYSPTALAENRQPPMGLNAFLKYFIGQFRAAFAIRMVLVAIGSVADAMMPIFVGLVVGMLASTNPGEIFDVHGQTLLWMIAVVVVVRPLTFMLDTLIRNHAIVPNLVDLVRWQSHFHVIRQSWTFFQNDFAGRIANKIIQAGEAIEIGVNLTIDAAWYALIFVVVAVVVLAQLDIVLLVPIGLWLLAYAILFTITMPLIARYSEELSESKSVMTGRIVDSYTNIQTLKTFSTGGHEDRYVADSVNDHAVSFRKLMRVFTYMWSTLFLLNAALVVSVTWLSLSAWNSGTLSAAAVATAIPFALQIMNMSGWILEIGSSIFRQVGTVRDSMDTIAQPLTMLDAPDARDMVVPRGELVYDNVSFNYWRGKTGSVIDNFNLTIQPGEKIGLVGRSGSGKSTLVNLALRMFDVQDGAIRIDGQDVRHVTQESVRAAIGLVSQDTSLLHRSVRENLKYGRQSASDEEMIRAAEQAKVHDVIMGLVDPKGRTGYDAHVGERGVKLSGGQRQRVAIARVLLKNAPILVLDEATSALDSEVEAAIQEQLTTLMQGKTVIAIAHRLSTIASMDRLVILEAGQIVEAGTHAQLLASGGHYAQLWERQSGGFLDLETAAQ</sequence>
<dbReference type="Pfam" id="PF00005">
    <property type="entry name" value="ABC_tran"/>
    <property type="match status" value="1"/>
</dbReference>
<evidence type="ECO:0000259" key="11">
    <source>
        <dbReference type="PROSITE" id="PS50929"/>
    </source>
</evidence>
<dbReference type="PANTHER" id="PTHR43394:SF1">
    <property type="entry name" value="ATP-BINDING CASSETTE SUB-FAMILY B MEMBER 10, MITOCHONDRIAL"/>
    <property type="match status" value="1"/>
</dbReference>
<evidence type="ECO:0000256" key="8">
    <source>
        <dbReference type="ARBA" id="ARBA00024725"/>
    </source>
</evidence>
<reference evidence="12 13" key="1">
    <citation type="submission" date="2016-11" db="EMBL/GenBank/DDBJ databases">
        <authorList>
            <person name="Jaros S."/>
            <person name="Januszkiewicz K."/>
            <person name="Wedrychowicz H."/>
        </authorList>
    </citation>
    <scope>NUCLEOTIDE SEQUENCE [LARGE SCALE GENOMIC DNA]</scope>
    <source>
        <strain evidence="12 13">DSM 17137</strain>
    </source>
</reference>
<dbReference type="InterPro" id="IPR036640">
    <property type="entry name" value="ABC1_TM_sf"/>
</dbReference>
<feature type="transmembrane region" description="Helical" evidence="9">
    <location>
        <begin position="166"/>
        <end position="186"/>
    </location>
</feature>
<dbReference type="InterPro" id="IPR011527">
    <property type="entry name" value="ABC1_TM_dom"/>
</dbReference>
<keyword evidence="7 9" id="KW-0472">Membrane</keyword>
<dbReference type="PROSITE" id="PS00211">
    <property type="entry name" value="ABC_TRANSPORTER_1"/>
    <property type="match status" value="1"/>
</dbReference>
<keyword evidence="4" id="KW-0547">Nucleotide-binding</keyword>
<evidence type="ECO:0000256" key="1">
    <source>
        <dbReference type="ARBA" id="ARBA00004651"/>
    </source>
</evidence>
<comment type="similarity">
    <text evidence="2">Belongs to the ABC transporter superfamily.</text>
</comment>
<feature type="domain" description="ABC transmembrane type-1" evidence="11">
    <location>
        <begin position="47"/>
        <end position="331"/>
    </location>
</feature>
<accession>A0A1M4T1M7</accession>
<name>A0A1M4T1M7_9HYPH</name>
<feature type="transmembrane region" description="Helical" evidence="9">
    <location>
        <begin position="268"/>
        <end position="290"/>
    </location>
</feature>
<feature type="transmembrane region" description="Helical" evidence="9">
    <location>
        <begin position="43"/>
        <end position="67"/>
    </location>
</feature>
<proteinExistence type="inferred from homology"/>
<keyword evidence="5 12" id="KW-0067">ATP-binding</keyword>
<evidence type="ECO:0000313" key="12">
    <source>
        <dbReference type="EMBL" id="SHE38376.1"/>
    </source>
</evidence>
<dbReference type="Pfam" id="PF00664">
    <property type="entry name" value="ABC_membrane"/>
    <property type="match status" value="1"/>
</dbReference>
<evidence type="ECO:0000256" key="6">
    <source>
        <dbReference type="ARBA" id="ARBA00022989"/>
    </source>
</evidence>
<dbReference type="SMART" id="SM00382">
    <property type="entry name" value="AAA"/>
    <property type="match status" value="1"/>
</dbReference>
<evidence type="ECO:0000256" key="3">
    <source>
        <dbReference type="ARBA" id="ARBA00022692"/>
    </source>
</evidence>
<dbReference type="AlphaFoldDB" id="A0A1M4T1M7"/>
<comment type="function">
    <text evidence="8">Part of an ABC transporter complex. Transmembrane domains (TMD) form a pore in the inner membrane and the ATP-binding domain (NBD) is responsible for energy generation.</text>
</comment>
<dbReference type="EMBL" id="FQVC01000001">
    <property type="protein sequence ID" value="SHE38376.1"/>
    <property type="molecule type" value="Genomic_DNA"/>
</dbReference>
<dbReference type="PANTHER" id="PTHR43394">
    <property type="entry name" value="ATP-DEPENDENT PERMEASE MDL1, MITOCHONDRIAL"/>
    <property type="match status" value="1"/>
</dbReference>
<dbReference type="Gene3D" id="3.40.50.300">
    <property type="entry name" value="P-loop containing nucleotide triphosphate hydrolases"/>
    <property type="match status" value="1"/>
</dbReference>
<dbReference type="PROSITE" id="PS50893">
    <property type="entry name" value="ABC_TRANSPORTER_2"/>
    <property type="match status" value="1"/>
</dbReference>
<feature type="transmembrane region" description="Helical" evidence="9">
    <location>
        <begin position="192"/>
        <end position="211"/>
    </location>
</feature>
<evidence type="ECO:0000256" key="2">
    <source>
        <dbReference type="ARBA" id="ARBA00005417"/>
    </source>
</evidence>
<dbReference type="SUPFAM" id="SSF52540">
    <property type="entry name" value="P-loop containing nucleoside triphosphate hydrolases"/>
    <property type="match status" value="1"/>
</dbReference>
<evidence type="ECO:0000256" key="4">
    <source>
        <dbReference type="ARBA" id="ARBA00022741"/>
    </source>
</evidence>
<dbReference type="PROSITE" id="PS50929">
    <property type="entry name" value="ABC_TM1F"/>
    <property type="match status" value="1"/>
</dbReference>
<dbReference type="GO" id="GO:0005524">
    <property type="term" value="F:ATP binding"/>
    <property type="evidence" value="ECO:0007669"/>
    <property type="project" value="UniProtKB-KW"/>
</dbReference>
<organism evidence="12 13">
    <name type="scientific">Devosia limi DSM 17137</name>
    <dbReference type="NCBI Taxonomy" id="1121477"/>
    <lineage>
        <taxon>Bacteria</taxon>
        <taxon>Pseudomonadati</taxon>
        <taxon>Pseudomonadota</taxon>
        <taxon>Alphaproteobacteria</taxon>
        <taxon>Hyphomicrobiales</taxon>
        <taxon>Devosiaceae</taxon>
        <taxon>Devosia</taxon>
    </lineage>
</organism>
<dbReference type="GO" id="GO:0015421">
    <property type="term" value="F:ABC-type oligopeptide transporter activity"/>
    <property type="evidence" value="ECO:0007669"/>
    <property type="project" value="TreeGrafter"/>
</dbReference>
<evidence type="ECO:0000256" key="5">
    <source>
        <dbReference type="ARBA" id="ARBA00022840"/>
    </source>
</evidence>
<feature type="transmembrane region" description="Helical" evidence="9">
    <location>
        <begin position="302"/>
        <end position="323"/>
    </location>
</feature>
<feature type="domain" description="ABC transporter" evidence="10">
    <location>
        <begin position="365"/>
        <end position="606"/>
    </location>
</feature>
<dbReference type="GO" id="GO:0005886">
    <property type="term" value="C:plasma membrane"/>
    <property type="evidence" value="ECO:0007669"/>
    <property type="project" value="UniProtKB-SubCell"/>
</dbReference>
<evidence type="ECO:0000256" key="9">
    <source>
        <dbReference type="SAM" id="Phobius"/>
    </source>
</evidence>
<evidence type="ECO:0000256" key="7">
    <source>
        <dbReference type="ARBA" id="ARBA00023136"/>
    </source>
</evidence>
<evidence type="ECO:0000313" key="13">
    <source>
        <dbReference type="Proteomes" id="UP000184533"/>
    </source>
</evidence>
<keyword evidence="3 9" id="KW-0812">Transmembrane</keyword>
<comment type="subcellular location">
    <subcellularLocation>
        <location evidence="1">Cell membrane</location>
        <topology evidence="1">Multi-pass membrane protein</topology>
    </subcellularLocation>
</comment>
<dbReference type="RefSeq" id="WP_052950325.1">
    <property type="nucleotide sequence ID" value="NZ_FQVC01000001.1"/>
</dbReference>
<dbReference type="Gene3D" id="1.20.1560.10">
    <property type="entry name" value="ABC transporter type 1, transmembrane domain"/>
    <property type="match status" value="1"/>
</dbReference>